<protein>
    <submittedName>
        <fullName evidence="2">Aminotransferase class V/Cysteine desulfurase like protein</fullName>
    </submittedName>
</protein>
<evidence type="ECO:0000313" key="3">
    <source>
        <dbReference type="Proteomes" id="UP000033647"/>
    </source>
</evidence>
<dbReference type="Proteomes" id="UP000033647">
    <property type="component" value="Unassembled WGS sequence"/>
</dbReference>
<dbReference type="OrthoDB" id="420046at2759"/>
<dbReference type="SUPFAM" id="SSF53383">
    <property type="entry name" value="PLP-dependent transferases"/>
    <property type="match status" value="1"/>
</dbReference>
<dbReference type="GO" id="GO:0008483">
    <property type="term" value="F:transaminase activity"/>
    <property type="evidence" value="ECO:0007669"/>
    <property type="project" value="UniProtKB-KW"/>
</dbReference>
<gene>
    <name evidence="2" type="ORF">TI39_contig5819g00002</name>
</gene>
<dbReference type="InterPro" id="IPR015421">
    <property type="entry name" value="PyrdxlP-dep_Trfase_major"/>
</dbReference>
<sequence>MPDFDVAAIRKQFPALDKKQIYFDNAGGSQILGSVADSIATYLTTTNVQLGASYPISQASTSLYSAAHSAVAKYIHTTPDNIVLGPSTTQLFRNLSQALFHYLDADSEVILSQLDHEANISAWLQIAKWKGCTVKWWKGESVDGSASNPQHTPESLRKLMGSKTKFVACTHVSNVLGTIHDVKALAEVVHEVPGAMFCVDGVAFAPHREVNVEDLGVDFYAFSWYKVYGPHIATLYGSAVARKNLTSLGHYFHGTETLTNQLGLAAASYELAASIPTVTGWLAQQSWDQIARHEEDIQKVLIDYLLSKPDLFTIYGEPTADRKKRVPVVTFGIKGFNNEDVVKKVEEKSHIGCRWGAFYSDRCVEEVLGIKDTGGVLRVSMVFYNTVDEVKQFVEVLDAIVSS</sequence>
<dbReference type="PANTHER" id="PTHR43586">
    <property type="entry name" value="CYSTEINE DESULFURASE"/>
    <property type="match status" value="1"/>
</dbReference>
<dbReference type="InterPro" id="IPR000192">
    <property type="entry name" value="Aminotrans_V_dom"/>
</dbReference>
<feature type="domain" description="Aminotransferase class V" evidence="1">
    <location>
        <begin position="21"/>
        <end position="393"/>
    </location>
</feature>
<evidence type="ECO:0000259" key="1">
    <source>
        <dbReference type="Pfam" id="PF00266"/>
    </source>
</evidence>
<comment type="caution">
    <text evidence="2">The sequence shown here is derived from an EMBL/GenBank/DDBJ whole genome shotgun (WGS) entry which is preliminary data.</text>
</comment>
<keyword evidence="3" id="KW-1185">Reference proteome</keyword>
<dbReference type="STRING" id="1047168.A0A0F4G669"/>
<organism evidence="2 3">
    <name type="scientific">Zymoseptoria brevis</name>
    <dbReference type="NCBI Taxonomy" id="1047168"/>
    <lineage>
        <taxon>Eukaryota</taxon>
        <taxon>Fungi</taxon>
        <taxon>Dikarya</taxon>
        <taxon>Ascomycota</taxon>
        <taxon>Pezizomycotina</taxon>
        <taxon>Dothideomycetes</taxon>
        <taxon>Dothideomycetidae</taxon>
        <taxon>Mycosphaerellales</taxon>
        <taxon>Mycosphaerellaceae</taxon>
        <taxon>Zymoseptoria</taxon>
    </lineage>
</organism>
<keyword evidence="2" id="KW-0032">Aminotransferase</keyword>
<dbReference type="AlphaFoldDB" id="A0A0F4G669"/>
<dbReference type="Gene3D" id="3.40.640.10">
    <property type="entry name" value="Type I PLP-dependent aspartate aminotransferase-like (Major domain)"/>
    <property type="match status" value="1"/>
</dbReference>
<dbReference type="InterPro" id="IPR015422">
    <property type="entry name" value="PyrdxlP-dep_Trfase_small"/>
</dbReference>
<reference evidence="2 3" key="1">
    <citation type="submission" date="2015-03" db="EMBL/GenBank/DDBJ databases">
        <title>RNA-seq based gene annotation and comparative genomics of four Zymoseptoria species reveal species-specific pathogenicity related genes and transposable element activity.</title>
        <authorList>
            <person name="Grandaubert J."/>
            <person name="Bhattacharyya A."/>
            <person name="Stukenbrock E.H."/>
        </authorList>
    </citation>
    <scope>NUCLEOTIDE SEQUENCE [LARGE SCALE GENOMIC DNA]</scope>
    <source>
        <strain evidence="2 3">Zb18110</strain>
    </source>
</reference>
<dbReference type="PANTHER" id="PTHR43586:SF21">
    <property type="entry name" value="PYRIDOXAL PHOSPHATE (PLP)-DEPENDENT ASPARTATE AMINOTRANSFERASE SUPERFAMILY"/>
    <property type="match status" value="1"/>
</dbReference>
<name>A0A0F4G669_9PEZI</name>
<evidence type="ECO:0000313" key="2">
    <source>
        <dbReference type="EMBL" id="KJX92843.1"/>
    </source>
</evidence>
<dbReference type="Pfam" id="PF00266">
    <property type="entry name" value="Aminotran_5"/>
    <property type="match status" value="1"/>
</dbReference>
<keyword evidence="2" id="KW-0808">Transferase</keyword>
<dbReference type="Gene3D" id="3.90.1150.10">
    <property type="entry name" value="Aspartate Aminotransferase, domain 1"/>
    <property type="match status" value="1"/>
</dbReference>
<proteinExistence type="predicted"/>
<dbReference type="EMBL" id="LAFY01005774">
    <property type="protein sequence ID" value="KJX92843.1"/>
    <property type="molecule type" value="Genomic_DNA"/>
</dbReference>
<dbReference type="InterPro" id="IPR015424">
    <property type="entry name" value="PyrdxlP-dep_Trfase"/>
</dbReference>
<accession>A0A0F4G669</accession>